<dbReference type="PANTHER" id="PTHR35871">
    <property type="entry name" value="EXPRESSED PROTEIN"/>
    <property type="match status" value="1"/>
</dbReference>
<feature type="domain" description="E3 ubiquitin-protein ligase RNF220 middle" evidence="2">
    <location>
        <begin position="611"/>
        <end position="759"/>
    </location>
</feature>
<evidence type="ECO:0000256" key="1">
    <source>
        <dbReference type="SAM" id="MobiDB-lite"/>
    </source>
</evidence>
<dbReference type="Proteomes" id="UP000284706">
    <property type="component" value="Unassembled WGS sequence"/>
</dbReference>
<gene>
    <name evidence="3" type="ORF">CVT26_013939</name>
</gene>
<dbReference type="AlphaFoldDB" id="A0A409VW04"/>
<reference evidence="3 4" key="1">
    <citation type="journal article" date="2018" name="Evol. Lett.">
        <title>Horizontal gene cluster transfer increased hallucinogenic mushroom diversity.</title>
        <authorList>
            <person name="Reynolds H.T."/>
            <person name="Vijayakumar V."/>
            <person name="Gluck-Thaler E."/>
            <person name="Korotkin H.B."/>
            <person name="Matheny P.B."/>
            <person name="Slot J.C."/>
        </authorList>
    </citation>
    <scope>NUCLEOTIDE SEQUENCE [LARGE SCALE GENOMIC DNA]</scope>
    <source>
        <strain evidence="3 4">SRW20</strain>
    </source>
</reference>
<feature type="region of interest" description="Disordered" evidence="1">
    <location>
        <begin position="69"/>
        <end position="89"/>
    </location>
</feature>
<feature type="compositionally biased region" description="Basic and acidic residues" evidence="1">
    <location>
        <begin position="629"/>
        <end position="642"/>
    </location>
</feature>
<comment type="caution">
    <text evidence="3">The sequence shown here is derived from an EMBL/GenBank/DDBJ whole genome shotgun (WGS) entry which is preliminary data.</text>
</comment>
<feature type="region of interest" description="Disordered" evidence="1">
    <location>
        <begin position="622"/>
        <end position="642"/>
    </location>
</feature>
<sequence>MHAQLESERVEEVIRKVGSSDVVYEDLIDDTHKAAKARIQNLGTNAAKSKTKHCSVTVEEIEDSGNFVLEPTEKPRSSLNQRQDSEREDGFIFEDKDGVLTVVGFLEELEEDPLPDDADLDSDEEGDVGSEEYYEEIQEYTDLERFSNILAEAQRIAIEAEEERTKESNRPRRYTGNSARTKRRHKQLSKKLEKQGYHSITSWFTKAKPSTHVVEEISNSQQSDVEMMSADEETCESASLRRARAALTVKCKDKKLDVLFRGRLTGMVGTLNLYLDPQLSYTWREASLIASKSQGHGVSHARNLRTWIHRFLASGNLPLHRYGKLNGSLLDDEDFSQEIKLHLSGIAKSNYIRAQDIVDFMETPEMQEKLDEIGAVKKKISVRTAQRWLHRMGWRYGRKRNGMYVDGHEREDVVEYREKFIERWKGYEKRMYSYDNEGNREGELTGFPVPPGQCFRLILVTHDESTFYETDRRKTMWTHQSDKAVPLKKGEGASLMPSEFLTVEWGRLQSADGKETNGFATGLFIFDNAPSHQKRADDALSARKMPKNPSATWTHRKGGARMRNTVLPNGETQSFYFDDDHATMPGWFKGMELIIPRQSITTRHVKDSTEQCNKTISNVQRRRKQRSQKMRELLKEEEEGHNSRDPWLRRFTGEEIVCPVCSATVRGDQDVLDAHVDSCLAHESLRLEEARQRELMHQQAIEEEVWEEVGNYVGDIRGAGFHRRIEDDECVDEEIDIDGDDQAVFGEAQFTEGDVVPVNNRLEGIDEDVQVEIEGDEDDEAQQVQRSLRDLISTGRRKEPQISKAVEADSSSEADKIELAILTARQRGDKTGLLSALENKVRLLVSSPLQYLVNKSHAERKGNHSVSNFRLDVQNLHRPLQGANCFHWLLAYVLQRMLAEMPWFNQALSNLQKNHRRE</sequence>
<proteinExistence type="predicted"/>
<dbReference type="OrthoDB" id="6511194at2759"/>
<evidence type="ECO:0000313" key="4">
    <source>
        <dbReference type="Proteomes" id="UP000284706"/>
    </source>
</evidence>
<name>A0A409VW04_9AGAR</name>
<protein>
    <recommendedName>
        <fullName evidence="2">E3 ubiquitin-protein ligase RNF220 middle domain-containing protein</fullName>
    </recommendedName>
</protein>
<accession>A0A409VW04</accession>
<dbReference type="InParanoid" id="A0A409VW04"/>
<feature type="region of interest" description="Disordered" evidence="1">
    <location>
        <begin position="162"/>
        <end position="188"/>
    </location>
</feature>
<keyword evidence="4" id="KW-1185">Reference proteome</keyword>
<dbReference type="Pfam" id="PF15926">
    <property type="entry name" value="RNF220"/>
    <property type="match status" value="1"/>
</dbReference>
<evidence type="ECO:0000313" key="3">
    <source>
        <dbReference type="EMBL" id="PPQ70445.1"/>
    </source>
</evidence>
<evidence type="ECO:0000259" key="2">
    <source>
        <dbReference type="Pfam" id="PF15926"/>
    </source>
</evidence>
<dbReference type="PANTHER" id="PTHR35871:SF1">
    <property type="entry name" value="CXC1-LIKE CYSTEINE CLUSTER ASSOCIATED WITH KDZ TRANSPOSASES DOMAIN-CONTAINING PROTEIN"/>
    <property type="match status" value="1"/>
</dbReference>
<organism evidence="3 4">
    <name type="scientific">Gymnopilus dilepis</name>
    <dbReference type="NCBI Taxonomy" id="231916"/>
    <lineage>
        <taxon>Eukaryota</taxon>
        <taxon>Fungi</taxon>
        <taxon>Dikarya</taxon>
        <taxon>Basidiomycota</taxon>
        <taxon>Agaricomycotina</taxon>
        <taxon>Agaricomycetes</taxon>
        <taxon>Agaricomycetidae</taxon>
        <taxon>Agaricales</taxon>
        <taxon>Agaricineae</taxon>
        <taxon>Hymenogastraceae</taxon>
        <taxon>Gymnopilus</taxon>
    </lineage>
</organism>
<dbReference type="EMBL" id="NHYE01005541">
    <property type="protein sequence ID" value="PPQ70445.1"/>
    <property type="molecule type" value="Genomic_DNA"/>
</dbReference>
<dbReference type="InterPro" id="IPR031824">
    <property type="entry name" value="RNF220_mid"/>
</dbReference>